<reference evidence="5 6" key="1">
    <citation type="submission" date="2020-07" db="EMBL/GenBank/DDBJ databases">
        <title>Pseudogemmobacter sp. nov., isolated from poultry manure in Taiwan.</title>
        <authorList>
            <person name="Lin S.-Y."/>
            <person name="Tang Y.-S."/>
            <person name="Young C.-C."/>
        </authorList>
    </citation>
    <scope>NUCLEOTIDE SEQUENCE [LARGE SCALE GENOMIC DNA]</scope>
    <source>
        <strain evidence="5 6">CC-YST710</strain>
    </source>
</reference>
<comment type="caution">
    <text evidence="5">The sequence shown here is derived from an EMBL/GenBank/DDBJ whole genome shotgun (WGS) entry which is preliminary data.</text>
</comment>
<evidence type="ECO:0000313" key="6">
    <source>
        <dbReference type="Proteomes" id="UP001198571"/>
    </source>
</evidence>
<evidence type="ECO:0000256" key="3">
    <source>
        <dbReference type="ARBA" id="ARBA00023163"/>
    </source>
</evidence>
<keyword evidence="1" id="KW-0889">Transcription antitermination</keyword>
<gene>
    <name evidence="5" type="ORF">H0485_21100</name>
</gene>
<dbReference type="PANTHER" id="PTHR30265">
    <property type="entry name" value="RHO-INTERACTING TRANSCRIPTION TERMINATION FACTOR NUSG"/>
    <property type="match status" value="1"/>
</dbReference>
<dbReference type="SUPFAM" id="SSF82679">
    <property type="entry name" value="N-utilization substance G protein NusG, N-terminal domain"/>
    <property type="match status" value="1"/>
</dbReference>
<accession>A0ABS8CSW8</accession>
<dbReference type="InterPro" id="IPR006645">
    <property type="entry name" value="NGN-like_dom"/>
</dbReference>
<evidence type="ECO:0000256" key="2">
    <source>
        <dbReference type="ARBA" id="ARBA00023015"/>
    </source>
</evidence>
<name>A0ABS8CSW8_9RHOB</name>
<dbReference type="Gene3D" id="3.30.70.940">
    <property type="entry name" value="NusG, N-terminal domain"/>
    <property type="match status" value="1"/>
</dbReference>
<dbReference type="RefSeq" id="WP_226937861.1">
    <property type="nucleotide sequence ID" value="NZ_JACDXX010000069.1"/>
</dbReference>
<evidence type="ECO:0000313" key="5">
    <source>
        <dbReference type="EMBL" id="MCB5412454.1"/>
    </source>
</evidence>
<evidence type="ECO:0000259" key="4">
    <source>
        <dbReference type="Pfam" id="PF02357"/>
    </source>
</evidence>
<dbReference type="InterPro" id="IPR036735">
    <property type="entry name" value="NGN_dom_sf"/>
</dbReference>
<protein>
    <recommendedName>
        <fullName evidence="4">NusG-like N-terminal domain-containing protein</fullName>
    </recommendedName>
</protein>
<dbReference type="EMBL" id="JACDXX010000069">
    <property type="protein sequence ID" value="MCB5412454.1"/>
    <property type="molecule type" value="Genomic_DNA"/>
</dbReference>
<dbReference type="PANTHER" id="PTHR30265:SF4">
    <property type="entry name" value="KOW MOTIF FAMILY PROTEIN, EXPRESSED"/>
    <property type="match status" value="1"/>
</dbReference>
<evidence type="ECO:0000256" key="1">
    <source>
        <dbReference type="ARBA" id="ARBA00022814"/>
    </source>
</evidence>
<dbReference type="Pfam" id="PF02357">
    <property type="entry name" value="NusG"/>
    <property type="match status" value="1"/>
</dbReference>
<sequence length="205" mass="23050">MMMAGKFQIGDVVEVAGQKAAIFYPGQSRWYALRVAPQREDQVEAWLGVRGVYGFHPVLARKARRNGVVREYHRRYLPGYVFARFEGNPIEHAVMACPWVLGALCRSNGEWGILERKRLAAIHSMRKIDQQQREAKAAARARRFADARLRRGDSVLFRSGPLAGFKAEVVELTADGGSAVKFEIFGREALIHSSGDNLLPLRKLD</sequence>
<keyword evidence="2" id="KW-0805">Transcription regulation</keyword>
<keyword evidence="3" id="KW-0804">Transcription</keyword>
<dbReference type="InterPro" id="IPR043425">
    <property type="entry name" value="NusG-like"/>
</dbReference>
<organism evidence="5 6">
    <name type="scientific">Pseudogemmobacter faecipullorum</name>
    <dbReference type="NCBI Taxonomy" id="2755041"/>
    <lineage>
        <taxon>Bacteria</taxon>
        <taxon>Pseudomonadati</taxon>
        <taxon>Pseudomonadota</taxon>
        <taxon>Alphaproteobacteria</taxon>
        <taxon>Rhodobacterales</taxon>
        <taxon>Paracoccaceae</taxon>
        <taxon>Pseudogemmobacter</taxon>
    </lineage>
</organism>
<feature type="domain" description="NusG-like N-terminal" evidence="4">
    <location>
        <begin position="29"/>
        <end position="112"/>
    </location>
</feature>
<proteinExistence type="predicted"/>
<keyword evidence="6" id="KW-1185">Reference proteome</keyword>
<dbReference type="Proteomes" id="UP001198571">
    <property type="component" value="Unassembled WGS sequence"/>
</dbReference>